<dbReference type="EMBL" id="JAHWZX010000001">
    <property type="protein sequence ID" value="MBW4329306.1"/>
    <property type="molecule type" value="Genomic_DNA"/>
</dbReference>
<dbReference type="PANTHER" id="PTHR43311">
    <property type="entry name" value="GLUTAMATE--TRNA LIGASE"/>
    <property type="match status" value="1"/>
</dbReference>
<keyword evidence="10" id="KW-1185">Reference proteome</keyword>
<dbReference type="Pfam" id="PF00749">
    <property type="entry name" value="tRNA-synt_1c"/>
    <property type="match status" value="1"/>
</dbReference>
<keyword evidence="5" id="KW-0963">Cytoplasm</keyword>
<keyword evidence="1 5" id="KW-0436">Ligase</keyword>
<evidence type="ECO:0000313" key="10">
    <source>
        <dbReference type="Proteomes" id="UP001197214"/>
    </source>
</evidence>
<feature type="short sequence motif" description="'KMSKS' region" evidence="5">
    <location>
        <begin position="268"/>
        <end position="272"/>
    </location>
</feature>
<evidence type="ECO:0000259" key="8">
    <source>
        <dbReference type="Pfam" id="PF19269"/>
    </source>
</evidence>
<evidence type="ECO:0000256" key="2">
    <source>
        <dbReference type="ARBA" id="ARBA00022741"/>
    </source>
</evidence>
<keyword evidence="4 5" id="KW-0030">Aminoacyl-tRNA synthetase</keyword>
<comment type="caution">
    <text evidence="5">Lacks conserved residue(s) required for the propagation of feature annotation.</text>
</comment>
<dbReference type="InterPro" id="IPR045462">
    <property type="entry name" value="aa-tRNA-synth_I_cd-bd"/>
</dbReference>
<comment type="subcellular location">
    <subcellularLocation>
        <location evidence="5">Cytoplasm</location>
    </subcellularLocation>
</comment>
<dbReference type="NCBIfam" id="TIGR00464">
    <property type="entry name" value="gltX_bact"/>
    <property type="match status" value="1"/>
</dbReference>
<dbReference type="InterPro" id="IPR001412">
    <property type="entry name" value="aa-tRNA-synth_I_CS"/>
</dbReference>
<protein>
    <recommendedName>
        <fullName evidence="5">Glutamate--tRNA ligase</fullName>
        <ecNumber evidence="5">6.1.1.17</ecNumber>
    </recommendedName>
    <alternativeName>
        <fullName evidence="5">Glutamyl-tRNA synthetase</fullName>
        <shortName evidence="5">GluRS</shortName>
    </alternativeName>
</protein>
<comment type="function">
    <text evidence="5">Catalyzes the attachment of glutamate to tRNA(Glu) in a two-step reaction: glutamate is first activated by ATP to form Glu-AMP and then transferred to the acceptor end of tRNA(Glu).</text>
</comment>
<dbReference type="GO" id="GO:0004818">
    <property type="term" value="F:glutamate-tRNA ligase activity"/>
    <property type="evidence" value="ECO:0007669"/>
    <property type="project" value="UniProtKB-EC"/>
</dbReference>
<dbReference type="CDD" id="cd00808">
    <property type="entry name" value="GluRS_core"/>
    <property type="match status" value="1"/>
</dbReference>
<accession>A0ABS6XGG4</accession>
<dbReference type="EC" id="6.1.1.17" evidence="5"/>
<feature type="short sequence motif" description="'HIGH' region" evidence="5">
    <location>
        <begin position="39"/>
        <end position="49"/>
    </location>
</feature>
<comment type="subunit">
    <text evidence="5">Monomer.</text>
</comment>
<reference evidence="9 10" key="1">
    <citation type="submission" date="2021-07" db="EMBL/GenBank/DDBJ databases">
        <title>Stakelama flava sp. nov., a novel endophytic bacterium isolated from branch of Kandelia candel.</title>
        <authorList>
            <person name="Tuo L."/>
        </authorList>
    </citation>
    <scope>NUCLEOTIDE SEQUENCE [LARGE SCALE GENOMIC DNA]</scope>
    <source>
        <strain evidence="9 10">CBK3Z-3</strain>
    </source>
</reference>
<dbReference type="InterPro" id="IPR020058">
    <property type="entry name" value="Glu/Gln-tRNA-synth_Ib_cat-dom"/>
</dbReference>
<proteinExistence type="inferred from homology"/>
<dbReference type="PANTHER" id="PTHR43311:SF2">
    <property type="entry name" value="GLUTAMATE--TRNA LIGASE, MITOCHONDRIAL-RELATED"/>
    <property type="match status" value="1"/>
</dbReference>
<gene>
    <name evidence="5 9" type="primary">gltX</name>
    <name evidence="9" type="ORF">KY084_00240</name>
</gene>
<comment type="caution">
    <text evidence="9">The sequence shown here is derived from an EMBL/GenBank/DDBJ whole genome shotgun (WGS) entry which is preliminary data.</text>
</comment>
<dbReference type="HAMAP" id="MF_00022">
    <property type="entry name" value="Glu_tRNA_synth_type1"/>
    <property type="match status" value="1"/>
</dbReference>
<keyword evidence="2 5" id="KW-0547">Nucleotide-binding</keyword>
<organism evidence="9 10">
    <name type="scientific">Stakelama flava</name>
    <dbReference type="NCBI Taxonomy" id="2860338"/>
    <lineage>
        <taxon>Bacteria</taxon>
        <taxon>Pseudomonadati</taxon>
        <taxon>Pseudomonadota</taxon>
        <taxon>Alphaproteobacteria</taxon>
        <taxon>Sphingomonadales</taxon>
        <taxon>Sphingomonadaceae</taxon>
        <taxon>Stakelama</taxon>
    </lineage>
</organism>
<keyword evidence="3 5" id="KW-0067">ATP-binding</keyword>
<comment type="similarity">
    <text evidence="5">Belongs to the class-I aminoacyl-tRNA synthetase family. Glutamate--tRNA ligase type 1 subfamily.</text>
</comment>
<evidence type="ECO:0000256" key="1">
    <source>
        <dbReference type="ARBA" id="ARBA00022598"/>
    </source>
</evidence>
<dbReference type="PROSITE" id="PS00178">
    <property type="entry name" value="AA_TRNA_LIGASE_I"/>
    <property type="match status" value="1"/>
</dbReference>
<evidence type="ECO:0000256" key="4">
    <source>
        <dbReference type="ARBA" id="ARBA00023146"/>
    </source>
</evidence>
<dbReference type="RefSeq" id="WP_219236434.1">
    <property type="nucleotide sequence ID" value="NZ_JAHWZX010000001.1"/>
</dbReference>
<name>A0ABS6XGG4_9SPHN</name>
<dbReference type="InterPro" id="IPR033910">
    <property type="entry name" value="GluRS_core"/>
</dbReference>
<sequence length="497" mass="54323">MLGAGAAELAIIFPAWEQVRLGATPDTAKAKPVVTRFAPSPTGFLHIGGARTALFNWLFARRNGGTFLLRIEDTDRARSTQPAIDAILDGMRWLGLDWDGDTVFQAERAARHAEVAYQLLESGQAYKCYASAEELAALREEQRASGKPLRYDGRWRDRDPADAPAGAPFVVRLKAPREGAMTIDDHVQGSITVQNSELDDFILLRSDGSPTYMLAVVVDDHDMGVTHVIRGDDHLNNAFRQVPIMTAMGWDIPEYAHVPLIHGPDGAKMSKRHGALGVDAYRDEMGILPEALSNYLLRLGWGHGDEEIVSRERATELFDLAGVGRSPARFDLKKLQNLNGHYIRESDDTRLTELVAPRIGFAIDDGQRELLHRAMPVLKPRAANLDELADGAQFLFRTRPLAMDEAAAKLLEGDARSLLSQVHAALDALGNWDSQTLETAVRNVAEQAGVKLGAVAQPLRAALTGRKTSPGIFDVLLLLGREESLGRIADQAEAAGQ</sequence>
<evidence type="ECO:0000313" key="9">
    <source>
        <dbReference type="EMBL" id="MBW4329306.1"/>
    </source>
</evidence>
<dbReference type="Pfam" id="PF19269">
    <property type="entry name" value="Anticodon_2"/>
    <property type="match status" value="1"/>
</dbReference>
<evidence type="ECO:0000256" key="5">
    <source>
        <dbReference type="HAMAP-Rule" id="MF_00022"/>
    </source>
</evidence>
<dbReference type="InterPro" id="IPR004527">
    <property type="entry name" value="Glu-tRNA-ligase_bac/mito"/>
</dbReference>
<evidence type="ECO:0000256" key="3">
    <source>
        <dbReference type="ARBA" id="ARBA00022840"/>
    </source>
</evidence>
<feature type="binding site" evidence="5">
    <location>
        <position position="271"/>
    </location>
    <ligand>
        <name>ATP</name>
        <dbReference type="ChEBI" id="CHEBI:30616"/>
    </ligand>
</feature>
<comment type="catalytic activity">
    <reaction evidence="5">
        <text>tRNA(Glu) + L-glutamate + ATP = L-glutamyl-tRNA(Glu) + AMP + diphosphate</text>
        <dbReference type="Rhea" id="RHEA:23540"/>
        <dbReference type="Rhea" id="RHEA-COMP:9663"/>
        <dbReference type="Rhea" id="RHEA-COMP:9680"/>
        <dbReference type="ChEBI" id="CHEBI:29985"/>
        <dbReference type="ChEBI" id="CHEBI:30616"/>
        <dbReference type="ChEBI" id="CHEBI:33019"/>
        <dbReference type="ChEBI" id="CHEBI:78442"/>
        <dbReference type="ChEBI" id="CHEBI:78520"/>
        <dbReference type="ChEBI" id="CHEBI:456215"/>
        <dbReference type="EC" id="6.1.1.17"/>
    </reaction>
</comment>
<feature type="domain" description="Glutamyl/glutaminyl-tRNA synthetase class Ib catalytic" evidence="7">
    <location>
        <begin position="33"/>
        <end position="336"/>
    </location>
</feature>
<dbReference type="Proteomes" id="UP001197214">
    <property type="component" value="Unassembled WGS sequence"/>
</dbReference>
<dbReference type="InterPro" id="IPR049940">
    <property type="entry name" value="GluQ/Sye"/>
</dbReference>
<keyword evidence="5 6" id="KW-0648">Protein biosynthesis</keyword>
<evidence type="ECO:0000256" key="6">
    <source>
        <dbReference type="RuleBase" id="RU363037"/>
    </source>
</evidence>
<feature type="domain" description="Aminoacyl-tRNA synthetase class I anticodon-binding" evidence="8">
    <location>
        <begin position="350"/>
        <end position="490"/>
    </location>
</feature>
<evidence type="ECO:0000259" key="7">
    <source>
        <dbReference type="Pfam" id="PF00749"/>
    </source>
</evidence>